<protein>
    <submittedName>
        <fullName evidence="2">Uncharacterized protein</fullName>
    </submittedName>
</protein>
<organism evidence="2 3">
    <name type="scientific">Geotalea uraniireducens</name>
    <dbReference type="NCBI Taxonomy" id="351604"/>
    <lineage>
        <taxon>Bacteria</taxon>
        <taxon>Pseudomonadati</taxon>
        <taxon>Thermodesulfobacteriota</taxon>
        <taxon>Desulfuromonadia</taxon>
        <taxon>Geobacterales</taxon>
        <taxon>Geobacteraceae</taxon>
        <taxon>Geotalea</taxon>
    </lineage>
</organism>
<evidence type="ECO:0000313" key="3">
    <source>
        <dbReference type="Proteomes" id="UP001317705"/>
    </source>
</evidence>
<accession>A0ABM8EHX9</accession>
<dbReference type="Proteomes" id="UP001317705">
    <property type="component" value="Chromosome"/>
</dbReference>
<sequence>MKQCVRLMMLAILGVPSVASAVDLGVDSTTLIRLEERSVPGFSKEQVYPATQFLGIDLDKLGDGNLSFHLYGWGRLDLADKSTDEGTTDADLSYAYLAYRFPQADAQVKLGRFFVYEGVAAEQVDGVSARTDLTHGFAVSLFGGAPVKLDLTGDNKGDYVVGGRLAYRLPGLLELGASALREGGITTGESTDLKDYRQLVGGDIWLAPFKIMEIRGHSNYNTATSGFAEHSYLLQVYPVRPLTIVAEYNDYRLKDYFATTNLRSLFNPDRDETLRSYGGSITYVVAKPLEVTADYKRINYHRADRGNTNRFGGEVRLTLADRKVRTGLSYHRADSAQSANSYHEVRGYVMYRTTKYSASIDAIGHFYDEKVLGARDTDYEVLGSLGYHILENLAISGDLGYGRNPWYDKELRGVLRLTYNFNYSSKGAAK</sequence>
<reference evidence="2 3" key="1">
    <citation type="submission" date="2022-12" db="EMBL/GenBank/DDBJ databases">
        <title>Polyphasic characterization of Geotalea uranireducens NIT-SL11 newly isolated from a complex of sewage sludge and microbially reduced graphene oxide.</title>
        <authorList>
            <person name="Xie L."/>
            <person name="Yoshida N."/>
            <person name="Meng L."/>
        </authorList>
    </citation>
    <scope>NUCLEOTIDE SEQUENCE [LARGE SCALE GENOMIC DNA]</scope>
    <source>
        <strain evidence="2 3">NIT-SL11</strain>
    </source>
</reference>
<gene>
    <name evidence="2" type="ORF">GURASL_09820</name>
</gene>
<keyword evidence="3" id="KW-1185">Reference proteome</keyword>
<dbReference type="EMBL" id="AP027151">
    <property type="protein sequence ID" value="BDV42059.1"/>
    <property type="molecule type" value="Genomic_DNA"/>
</dbReference>
<dbReference type="RefSeq" id="WP_282002276.1">
    <property type="nucleotide sequence ID" value="NZ_AP027151.1"/>
</dbReference>
<evidence type="ECO:0000313" key="2">
    <source>
        <dbReference type="EMBL" id="BDV42059.1"/>
    </source>
</evidence>
<feature type="chain" id="PRO_5047080514" evidence="1">
    <location>
        <begin position="22"/>
        <end position="430"/>
    </location>
</feature>
<evidence type="ECO:0000256" key="1">
    <source>
        <dbReference type="SAM" id="SignalP"/>
    </source>
</evidence>
<keyword evidence="1" id="KW-0732">Signal</keyword>
<proteinExistence type="predicted"/>
<name>A0ABM8EHX9_9BACT</name>
<feature type="signal peptide" evidence="1">
    <location>
        <begin position="1"/>
        <end position="21"/>
    </location>
</feature>